<dbReference type="Pfam" id="PF02714">
    <property type="entry name" value="RSN1_7TM"/>
    <property type="match status" value="1"/>
</dbReference>
<proteinExistence type="inferred from homology"/>
<dbReference type="InterPro" id="IPR003864">
    <property type="entry name" value="CSC1/OSCA1-like_7TM"/>
</dbReference>
<keyword evidence="3" id="KW-0813">Transport</keyword>
<evidence type="ECO:0000259" key="9">
    <source>
        <dbReference type="Pfam" id="PF13967"/>
    </source>
</evidence>
<feature type="domain" description="CSC1/OSCA1-like cytosolic" evidence="10">
    <location>
        <begin position="280"/>
        <end position="511"/>
    </location>
</feature>
<evidence type="ECO:0000256" key="3">
    <source>
        <dbReference type="ARBA" id="ARBA00022448"/>
    </source>
</evidence>
<feature type="transmembrane region" description="Helical" evidence="7">
    <location>
        <begin position="779"/>
        <end position="797"/>
    </location>
</feature>
<evidence type="ECO:0000256" key="1">
    <source>
        <dbReference type="ARBA" id="ARBA00004141"/>
    </source>
</evidence>
<reference evidence="11 12" key="1">
    <citation type="submission" date="2016-08" db="EMBL/GenBank/DDBJ databases">
        <title>Draft genome sequence of allopolyploid Zygosaccharomyces rouxii.</title>
        <authorList>
            <person name="Watanabe J."/>
            <person name="Uehara K."/>
            <person name="Mogi Y."/>
            <person name="Tsukioka Y."/>
        </authorList>
    </citation>
    <scope>NUCLEOTIDE SEQUENCE [LARGE SCALE GENOMIC DNA]</scope>
    <source>
        <strain evidence="11 12">NBRC 110957</strain>
    </source>
</reference>
<dbReference type="GO" id="GO:0005886">
    <property type="term" value="C:plasma membrane"/>
    <property type="evidence" value="ECO:0007669"/>
    <property type="project" value="TreeGrafter"/>
</dbReference>
<feature type="transmembrane region" description="Helical" evidence="7">
    <location>
        <begin position="530"/>
        <end position="554"/>
    </location>
</feature>
<feature type="transmembrane region" description="Helical" evidence="7">
    <location>
        <begin position="238"/>
        <end position="260"/>
    </location>
</feature>
<evidence type="ECO:0000259" key="10">
    <source>
        <dbReference type="Pfam" id="PF14703"/>
    </source>
</evidence>
<evidence type="ECO:0000256" key="6">
    <source>
        <dbReference type="ARBA" id="ARBA00023136"/>
    </source>
</evidence>
<sequence>MDANIPASTAISNYLSDYIYTYLDIDDETSLLILKFNEDKDKPDSEFKNVTSSILSKFLNTTRTTRTGSAHKHAGISVRTFLSSMLVSALYFFVQVLLFTFLRNKLKHLYQAKTVLHPIKPQDEVKLEIRTNGNKNMVQNFFKYTFGWVNIVIFCPIDRYRDPAGLDAYFLQRFLYMLIFLFFSLSAINLPVLIPIHYLSGFIGLQGLVDLPKEAQMNTPWLDRINMSNIVLKDPNKLIFHLFLSIFVILWFHIILVSELKHVHEISKKSSLSAEYQSILYVENIPESTQGDKIKITNFFNSISPNCLINIRFLPQRCGGLRAFYKELEDLETKLEKLAMEIVLEKYFLVAKPKLGGKCDKLKKYWRRYRLFCNRIAFILKTPQRYRGYVKRTNWKMALSQLHKPWLQIHWRNKQLYVEERYKLFKQTSQRYKIHLKLWQEKCQALEKWNDEQYLLQHKDCQSQVFLSKAFITFSCPAIAHTFDKLLTAGNIRDWNNTLVGTNPHDIIWSNICISSASIKFMRSALASTLCFLIIIGWVIPVAFIGLVSQIPYVASIIPLLSQVTTKSELVNDIIAGIFPVVTLVFITEFVPFILRWFSYLKCCRTGAEVEIDVQKWFFVFLFIHVFLVVTISSGVSLVVERILYNPVSIPTLLAHDLPKSSNFFCSFVLIRGMAYSGGNLIQLKELLFELFYYKLTIYNPHKRWERMKNIPLFQWGSIYPIFSVLGCIGIIYSVIAPLILPLCCIAFALVLFSFKYLFIYQIEKGTPSETFGKLYPQALMQLYAGVYCMEFCMMGLFALSNSYKLCTCMVVAFALTIIAHFKISEMYLSKVHGSPFQTHSQFTDRYDRLEENLDKDFKIPFSDGNHNACLWLPRDDAGITEREAAVFTSKEITCDLEKCFLSSCGDIILHPQDDCNY</sequence>
<evidence type="ECO:0000256" key="4">
    <source>
        <dbReference type="ARBA" id="ARBA00022692"/>
    </source>
</evidence>
<dbReference type="EMBL" id="BDGX01000033">
    <property type="protein sequence ID" value="GAV52442.1"/>
    <property type="molecule type" value="Genomic_DNA"/>
</dbReference>
<evidence type="ECO:0000313" key="12">
    <source>
        <dbReference type="Proteomes" id="UP000187013"/>
    </source>
</evidence>
<feature type="domain" description="CSC1/OSCA1-like N-terminal transmembrane" evidence="9">
    <location>
        <begin position="81"/>
        <end position="259"/>
    </location>
</feature>
<dbReference type="Proteomes" id="UP000187013">
    <property type="component" value="Unassembled WGS sequence"/>
</dbReference>
<evidence type="ECO:0000313" key="11">
    <source>
        <dbReference type="EMBL" id="GAV52442.1"/>
    </source>
</evidence>
<feature type="transmembrane region" description="Helical" evidence="7">
    <location>
        <begin position="81"/>
        <end position="102"/>
    </location>
</feature>
<keyword evidence="6 7" id="KW-0472">Membrane</keyword>
<gene>
    <name evidence="11" type="ORF">ZYGR_0AG04330</name>
</gene>
<keyword evidence="4 7" id="KW-0812">Transmembrane</keyword>
<dbReference type="PANTHER" id="PTHR13018">
    <property type="entry name" value="PROBABLE MEMBRANE PROTEIN DUF221-RELATED"/>
    <property type="match status" value="1"/>
</dbReference>
<evidence type="ECO:0000256" key="5">
    <source>
        <dbReference type="ARBA" id="ARBA00022989"/>
    </source>
</evidence>
<evidence type="ECO:0000256" key="2">
    <source>
        <dbReference type="ARBA" id="ARBA00007779"/>
    </source>
</evidence>
<keyword evidence="5 7" id="KW-1133">Transmembrane helix</keyword>
<comment type="subcellular location">
    <subcellularLocation>
        <location evidence="1">Membrane</location>
        <topology evidence="1">Multi-pass membrane protein</topology>
    </subcellularLocation>
</comment>
<dbReference type="InterPro" id="IPR032880">
    <property type="entry name" value="CSC1/OSCA1-like_N"/>
</dbReference>
<accession>A0A1Q3A9Q7</accession>
<dbReference type="Pfam" id="PF14703">
    <property type="entry name" value="PHM7_cyt"/>
    <property type="match status" value="1"/>
</dbReference>
<dbReference type="Pfam" id="PF13967">
    <property type="entry name" value="RSN1_TM"/>
    <property type="match status" value="1"/>
</dbReference>
<feature type="transmembrane region" description="Helical" evidence="7">
    <location>
        <begin position="739"/>
        <end position="759"/>
    </location>
</feature>
<protein>
    <recommendedName>
        <fullName evidence="13">Sporulation-specific protein 75</fullName>
    </recommendedName>
</protein>
<comment type="caution">
    <text evidence="11">The sequence shown here is derived from an EMBL/GenBank/DDBJ whole genome shotgun (WGS) entry which is preliminary data.</text>
</comment>
<dbReference type="AlphaFoldDB" id="A0A1Q3A9Q7"/>
<dbReference type="GO" id="GO:0005227">
    <property type="term" value="F:calcium-activated cation channel activity"/>
    <property type="evidence" value="ECO:0007669"/>
    <property type="project" value="InterPro"/>
</dbReference>
<feature type="transmembrane region" description="Helical" evidence="7">
    <location>
        <begin position="618"/>
        <end position="640"/>
    </location>
</feature>
<dbReference type="InterPro" id="IPR045122">
    <property type="entry name" value="Csc1-like"/>
</dbReference>
<evidence type="ECO:0000259" key="8">
    <source>
        <dbReference type="Pfam" id="PF02714"/>
    </source>
</evidence>
<dbReference type="OrthoDB" id="1076608at2759"/>
<feature type="transmembrane region" description="Helical" evidence="7">
    <location>
        <begin position="574"/>
        <end position="598"/>
    </location>
</feature>
<evidence type="ECO:0008006" key="13">
    <source>
        <dbReference type="Google" id="ProtNLM"/>
    </source>
</evidence>
<evidence type="ECO:0000256" key="7">
    <source>
        <dbReference type="SAM" id="Phobius"/>
    </source>
</evidence>
<dbReference type="PANTHER" id="PTHR13018:SF20">
    <property type="entry name" value="SPORULATION-SPECIFIC PROTEIN 75"/>
    <property type="match status" value="1"/>
</dbReference>
<name>A0A1Q3A9Q7_ZYGRO</name>
<feature type="transmembrane region" description="Helical" evidence="7">
    <location>
        <begin position="174"/>
        <end position="198"/>
    </location>
</feature>
<dbReference type="InterPro" id="IPR027815">
    <property type="entry name" value="CSC1/OSCA1-like_cyt"/>
</dbReference>
<feature type="transmembrane region" description="Helical" evidence="7">
    <location>
        <begin position="713"/>
        <end position="733"/>
    </location>
</feature>
<comment type="similarity">
    <text evidence="2">Belongs to the CSC1 (TC 1.A.17) family.</text>
</comment>
<organism evidence="11 12">
    <name type="scientific">Zygosaccharomyces rouxii</name>
    <dbReference type="NCBI Taxonomy" id="4956"/>
    <lineage>
        <taxon>Eukaryota</taxon>
        <taxon>Fungi</taxon>
        <taxon>Dikarya</taxon>
        <taxon>Ascomycota</taxon>
        <taxon>Saccharomycotina</taxon>
        <taxon>Saccharomycetes</taxon>
        <taxon>Saccharomycetales</taxon>
        <taxon>Saccharomycetaceae</taxon>
        <taxon>Zygosaccharomyces</taxon>
    </lineage>
</organism>
<feature type="domain" description="CSC1/OSCA1-like 7TM region" evidence="8">
    <location>
        <begin position="523"/>
        <end position="798"/>
    </location>
</feature>